<keyword evidence="4" id="KW-1185">Reference proteome</keyword>
<protein>
    <submittedName>
        <fullName evidence="3">Uncharacterized protein</fullName>
    </submittedName>
</protein>
<dbReference type="AlphaFoldDB" id="A0A7C8MIC4"/>
<evidence type="ECO:0000313" key="3">
    <source>
        <dbReference type="EMBL" id="KAF2867825.1"/>
    </source>
</evidence>
<feature type="transmembrane region" description="Helical" evidence="2">
    <location>
        <begin position="6"/>
        <end position="28"/>
    </location>
</feature>
<accession>A0A7C8MIC4</accession>
<gene>
    <name evidence="3" type="ORF">BDV95DRAFT_597597</name>
</gene>
<evidence type="ECO:0000313" key="4">
    <source>
        <dbReference type="Proteomes" id="UP000481861"/>
    </source>
</evidence>
<comment type="caution">
    <text evidence="3">The sequence shown here is derived from an EMBL/GenBank/DDBJ whole genome shotgun (WGS) entry which is preliminary data.</text>
</comment>
<dbReference type="EMBL" id="JAADJZ010000021">
    <property type="protein sequence ID" value="KAF2867825.1"/>
    <property type="molecule type" value="Genomic_DNA"/>
</dbReference>
<sequence>MPSIPPSHFLAIFLLSITYAFLHLFTWYHYLDHKKQIRDLQHDVRKQMFSLERLSMRIEEFRRRGSREDVAPSSHRVPARRGNTRTNRGEPPAYVQHPGGRRNVATQTQAPLPSRIPVPVHRRADNTLLTCDQIMSVISGNHRQLLIVQHPLFVDQSLRVTLSSLSPHER</sequence>
<name>A0A7C8MIC4_9PLEO</name>
<keyword evidence="2" id="KW-0472">Membrane</keyword>
<reference evidence="3 4" key="1">
    <citation type="submission" date="2020-01" db="EMBL/GenBank/DDBJ databases">
        <authorList>
            <consortium name="DOE Joint Genome Institute"/>
            <person name="Haridas S."/>
            <person name="Albert R."/>
            <person name="Binder M."/>
            <person name="Bloem J."/>
            <person name="Labutti K."/>
            <person name="Salamov A."/>
            <person name="Andreopoulos B."/>
            <person name="Baker S.E."/>
            <person name="Barry K."/>
            <person name="Bills G."/>
            <person name="Bluhm B.H."/>
            <person name="Cannon C."/>
            <person name="Castanera R."/>
            <person name="Culley D.E."/>
            <person name="Daum C."/>
            <person name="Ezra D."/>
            <person name="Gonzalez J.B."/>
            <person name="Henrissat B."/>
            <person name="Kuo A."/>
            <person name="Liang C."/>
            <person name="Lipzen A."/>
            <person name="Lutzoni F."/>
            <person name="Magnuson J."/>
            <person name="Mondo S."/>
            <person name="Nolan M."/>
            <person name="Ohm R."/>
            <person name="Pangilinan J."/>
            <person name="Park H.-J.H."/>
            <person name="Ramirez L."/>
            <person name="Alfaro M."/>
            <person name="Sun H."/>
            <person name="Tritt A."/>
            <person name="Yoshinaga Y."/>
            <person name="Zwiers L.-H.L."/>
            <person name="Turgeon B.G."/>
            <person name="Goodwin S.B."/>
            <person name="Spatafora J.W."/>
            <person name="Crous P.W."/>
            <person name="Grigoriev I.V."/>
        </authorList>
    </citation>
    <scope>NUCLEOTIDE SEQUENCE [LARGE SCALE GENOMIC DNA]</scope>
    <source>
        <strain evidence="3 4">CBS 611.86</strain>
    </source>
</reference>
<organism evidence="3 4">
    <name type="scientific">Massariosphaeria phaeospora</name>
    <dbReference type="NCBI Taxonomy" id="100035"/>
    <lineage>
        <taxon>Eukaryota</taxon>
        <taxon>Fungi</taxon>
        <taxon>Dikarya</taxon>
        <taxon>Ascomycota</taxon>
        <taxon>Pezizomycotina</taxon>
        <taxon>Dothideomycetes</taxon>
        <taxon>Pleosporomycetidae</taxon>
        <taxon>Pleosporales</taxon>
        <taxon>Pleosporales incertae sedis</taxon>
        <taxon>Massariosphaeria</taxon>
    </lineage>
</organism>
<evidence type="ECO:0000256" key="1">
    <source>
        <dbReference type="SAM" id="MobiDB-lite"/>
    </source>
</evidence>
<feature type="region of interest" description="Disordered" evidence="1">
    <location>
        <begin position="62"/>
        <end position="102"/>
    </location>
</feature>
<keyword evidence="2" id="KW-0812">Transmembrane</keyword>
<dbReference type="Proteomes" id="UP000481861">
    <property type="component" value="Unassembled WGS sequence"/>
</dbReference>
<keyword evidence="2" id="KW-1133">Transmembrane helix</keyword>
<proteinExistence type="predicted"/>
<evidence type="ECO:0000256" key="2">
    <source>
        <dbReference type="SAM" id="Phobius"/>
    </source>
</evidence>